<name>A0ABP2IGY5_CORAM</name>
<protein>
    <submittedName>
        <fullName evidence="2">Uncharacterized protein</fullName>
    </submittedName>
</protein>
<evidence type="ECO:0000313" key="3">
    <source>
        <dbReference type="Proteomes" id="UP000006015"/>
    </source>
</evidence>
<dbReference type="Proteomes" id="UP000006015">
    <property type="component" value="Unassembled WGS sequence"/>
</dbReference>
<dbReference type="EMBL" id="ADNS01000001">
    <property type="protein sequence ID" value="EFG82647.1"/>
    <property type="molecule type" value="Genomic_DNA"/>
</dbReference>
<organism evidence="2 3">
    <name type="scientific">Corynebacterium ammoniagenes DSM 20306</name>
    <dbReference type="NCBI Taxonomy" id="649754"/>
    <lineage>
        <taxon>Bacteria</taxon>
        <taxon>Bacillati</taxon>
        <taxon>Actinomycetota</taxon>
        <taxon>Actinomycetes</taxon>
        <taxon>Mycobacteriales</taxon>
        <taxon>Corynebacteriaceae</taxon>
        <taxon>Corynebacterium</taxon>
    </lineage>
</organism>
<keyword evidence="3" id="KW-1185">Reference proteome</keyword>
<proteinExistence type="predicted"/>
<gene>
    <name evidence="2" type="ORF">HMPREF0281_00177</name>
</gene>
<evidence type="ECO:0000256" key="1">
    <source>
        <dbReference type="SAM" id="MobiDB-lite"/>
    </source>
</evidence>
<evidence type="ECO:0000313" key="2">
    <source>
        <dbReference type="EMBL" id="EFG82647.1"/>
    </source>
</evidence>
<accession>A0ABP2IGY5</accession>
<feature type="region of interest" description="Disordered" evidence="1">
    <location>
        <begin position="50"/>
        <end position="71"/>
    </location>
</feature>
<feature type="compositionally biased region" description="Polar residues" evidence="1">
    <location>
        <begin position="58"/>
        <end position="71"/>
    </location>
</feature>
<sequence length="71" mass="7447">MDAVAVVAQATVQAADNQVEHQVDSAVVQVDAADVAAVLQVHSAVQAAHHDAVRSRSVRSGMNTRSYAHQT</sequence>
<reference evidence="2 3" key="1">
    <citation type="submission" date="2010-04" db="EMBL/GenBank/DDBJ databases">
        <authorList>
            <person name="Weinstock G."/>
            <person name="Sodergren E."/>
            <person name="Clifton S."/>
            <person name="Fulton L."/>
            <person name="Fulton B."/>
            <person name="Courtney L."/>
            <person name="Fronick C."/>
            <person name="Harrison M."/>
            <person name="Strong C."/>
            <person name="Farmer C."/>
            <person name="Delahaunty K."/>
            <person name="Markovic C."/>
            <person name="Hall O."/>
            <person name="Minx P."/>
            <person name="Tomlinson C."/>
            <person name="Mitreva M."/>
            <person name="Hou S."/>
            <person name="Wollam A."/>
            <person name="Pepin K.H."/>
            <person name="Johnson M."/>
            <person name="Bhonagiri V."/>
            <person name="Zhang X."/>
            <person name="Suruliraj S."/>
            <person name="Warren W."/>
            <person name="Chinwalla A."/>
            <person name="Mardis E.R."/>
            <person name="Wilson R.K."/>
        </authorList>
    </citation>
    <scope>NUCLEOTIDE SEQUENCE [LARGE SCALE GENOMIC DNA]</scope>
    <source>
        <strain evidence="2 3">DSM 20306</strain>
    </source>
</reference>
<comment type="caution">
    <text evidence="2">The sequence shown here is derived from an EMBL/GenBank/DDBJ whole genome shotgun (WGS) entry which is preliminary data.</text>
</comment>